<comment type="caution">
    <text evidence="6">The sequence shown here is derived from an EMBL/GenBank/DDBJ whole genome shotgun (WGS) entry which is preliminary data.</text>
</comment>
<keyword evidence="7" id="KW-1185">Reference proteome</keyword>
<dbReference type="SUPFAM" id="SSF51735">
    <property type="entry name" value="NAD(P)-binding Rossmann-fold domains"/>
    <property type="match status" value="1"/>
</dbReference>
<name>A0ABR4N855_9FUNG</name>
<evidence type="ECO:0000313" key="7">
    <source>
        <dbReference type="Proteomes" id="UP001527925"/>
    </source>
</evidence>
<dbReference type="InterPro" id="IPR001509">
    <property type="entry name" value="Epimerase_deHydtase"/>
</dbReference>
<accession>A0ABR4N855</accession>
<evidence type="ECO:0000256" key="2">
    <source>
        <dbReference type="ARBA" id="ARBA00011738"/>
    </source>
</evidence>
<keyword evidence="3" id="KW-0521">NADP</keyword>
<evidence type="ECO:0000256" key="3">
    <source>
        <dbReference type="ARBA" id="ARBA00022857"/>
    </source>
</evidence>
<reference evidence="6 7" key="1">
    <citation type="submission" date="2023-09" db="EMBL/GenBank/DDBJ databases">
        <title>Pangenome analysis of Batrachochytrium dendrobatidis and related Chytrids.</title>
        <authorList>
            <person name="Yacoub M.N."/>
            <person name="Stajich J.E."/>
            <person name="James T.Y."/>
        </authorList>
    </citation>
    <scope>NUCLEOTIDE SEQUENCE [LARGE SCALE GENOMIC DNA]</scope>
    <source>
        <strain evidence="6 7">JEL0888</strain>
    </source>
</reference>
<comment type="subunit">
    <text evidence="2">Homodimer.</text>
</comment>
<feature type="domain" description="NAD-dependent epimerase/dehydratase" evidence="5">
    <location>
        <begin position="34"/>
        <end position="138"/>
    </location>
</feature>
<dbReference type="PANTHER" id="PTHR15104:SF0">
    <property type="entry name" value="DIHYDROPTERIDINE REDUCTASE"/>
    <property type="match status" value="1"/>
</dbReference>
<dbReference type="InterPro" id="IPR036291">
    <property type="entry name" value="NAD(P)-bd_dom_sf"/>
</dbReference>
<keyword evidence="4" id="KW-0560">Oxidoreductase</keyword>
<evidence type="ECO:0000256" key="4">
    <source>
        <dbReference type="ARBA" id="ARBA00023002"/>
    </source>
</evidence>
<evidence type="ECO:0000313" key="6">
    <source>
        <dbReference type="EMBL" id="KAL2915716.1"/>
    </source>
</evidence>
<comment type="similarity">
    <text evidence="1">Belongs to the short-chain dehydrogenases/reductases (SDR) family.</text>
</comment>
<evidence type="ECO:0000259" key="5">
    <source>
        <dbReference type="Pfam" id="PF01370"/>
    </source>
</evidence>
<evidence type="ECO:0000256" key="1">
    <source>
        <dbReference type="ARBA" id="ARBA00006484"/>
    </source>
</evidence>
<dbReference type="Pfam" id="PF01370">
    <property type="entry name" value="Epimerase"/>
    <property type="match status" value="1"/>
</dbReference>
<dbReference type="Gene3D" id="3.40.50.720">
    <property type="entry name" value="NAD(P)-binding Rossmann-like Domain"/>
    <property type="match status" value="1"/>
</dbReference>
<sequence>MFVNTILCRPVRQLLALPFAVPPRLAQTLWMSRALVYGGSGALGRAIVSRFRSANWHVISLDFSENPEASANIVLSLPGRAPSLADSGETVTARVAEALGNHKLDAILTVAGGWAGGNLADSSLFANTDAMISQSIHSSVIAARLAALHLKEYIAYGLAKAAVHQLVKSASGPNSGLPAGAKVTAITLDTPMNRKFMPDADTSTWTPMDFVANKFLSWADGTEPVESGSLLRLVTADHKTELVPVI</sequence>
<gene>
    <name evidence="6" type="ORF">HK105_204662</name>
</gene>
<organism evidence="6 7">
    <name type="scientific">Polyrhizophydium stewartii</name>
    <dbReference type="NCBI Taxonomy" id="2732419"/>
    <lineage>
        <taxon>Eukaryota</taxon>
        <taxon>Fungi</taxon>
        <taxon>Fungi incertae sedis</taxon>
        <taxon>Chytridiomycota</taxon>
        <taxon>Chytridiomycota incertae sedis</taxon>
        <taxon>Chytridiomycetes</taxon>
        <taxon>Rhizophydiales</taxon>
        <taxon>Rhizophydiales incertae sedis</taxon>
        <taxon>Polyrhizophydium</taxon>
    </lineage>
</organism>
<protein>
    <recommendedName>
        <fullName evidence="5">NAD-dependent epimerase/dehydratase domain-containing protein</fullName>
    </recommendedName>
</protein>
<proteinExistence type="inferred from homology"/>
<dbReference type="Proteomes" id="UP001527925">
    <property type="component" value="Unassembled WGS sequence"/>
</dbReference>
<dbReference type="EMBL" id="JADGIZ020000021">
    <property type="protein sequence ID" value="KAL2915716.1"/>
    <property type="molecule type" value="Genomic_DNA"/>
</dbReference>
<dbReference type="PANTHER" id="PTHR15104">
    <property type="entry name" value="DIHYDROPTERIDINE REDUCTASE"/>
    <property type="match status" value="1"/>
</dbReference>